<dbReference type="Pfam" id="PF18717">
    <property type="entry name" value="CxC4"/>
    <property type="match status" value="1"/>
</dbReference>
<evidence type="ECO:0000313" key="4">
    <source>
        <dbReference type="Proteomes" id="UP001176521"/>
    </source>
</evidence>
<dbReference type="InterPro" id="IPR040648">
    <property type="entry name" value="HMGXB3_CxC4"/>
</dbReference>
<protein>
    <recommendedName>
        <fullName evidence="2">HMG domain-containing protein</fullName>
    </recommendedName>
</protein>
<comment type="caution">
    <text evidence="3">The sequence shown here is derived from an EMBL/GenBank/DDBJ whole genome shotgun (WGS) entry which is preliminary data.</text>
</comment>
<feature type="region of interest" description="Disordered" evidence="1">
    <location>
        <begin position="342"/>
        <end position="361"/>
    </location>
</feature>
<evidence type="ECO:0000313" key="3">
    <source>
        <dbReference type="EMBL" id="KAK0519331.1"/>
    </source>
</evidence>
<feature type="domain" description="HMG" evidence="2">
    <location>
        <begin position="16"/>
        <end position="74"/>
    </location>
</feature>
<gene>
    <name evidence="3" type="ORF">OC842_007487</name>
</gene>
<dbReference type="Proteomes" id="UP001176521">
    <property type="component" value="Unassembled WGS sequence"/>
</dbReference>
<reference evidence="3" key="1">
    <citation type="journal article" date="2023" name="PhytoFront">
        <title>Draft Genome Resources of Seven Strains of Tilletia horrida, Causal Agent of Kernel Smut of Rice.</title>
        <authorList>
            <person name="Khanal S."/>
            <person name="Antony Babu S."/>
            <person name="Zhou X.G."/>
        </authorList>
    </citation>
    <scope>NUCLEOTIDE SEQUENCE</scope>
    <source>
        <strain evidence="3">TX3</strain>
    </source>
</reference>
<dbReference type="PANTHER" id="PTHR34305:SF1">
    <property type="entry name" value="SWIM-TYPE DOMAIN-CONTAINING PROTEIN"/>
    <property type="match status" value="1"/>
</dbReference>
<proteinExistence type="predicted"/>
<feature type="compositionally biased region" description="Basic and acidic residues" evidence="1">
    <location>
        <begin position="344"/>
        <end position="355"/>
    </location>
</feature>
<dbReference type="EMBL" id="JAPDMQ010001021">
    <property type="protein sequence ID" value="KAK0519331.1"/>
    <property type="molecule type" value="Genomic_DNA"/>
</dbReference>
<dbReference type="AlphaFoldDB" id="A0AAN6G3S9"/>
<dbReference type="PANTHER" id="PTHR34305">
    <property type="entry name" value="EXPRESSED PROTEIN"/>
    <property type="match status" value="1"/>
</dbReference>
<sequence>MEETAEDYENEDVAFVIVAHELLNAYTSQLCASPTPFTAFCSTTQHAYEQHGDGLGHGIKFLTRPQFVKLYFAYISLQQLDVSFSCKICGPTPSVVIADGVVLAFSAALKHANLDPPTNTGKDVNDRARPGSIIPFLSGTAVRAAARRLATSLDASPTDQVESLQQLKAAITSAKFTSPVLQLWAGRFHQLAVEICLAPNIDASLRRALQHLIEQFSASEGILQLCRPRCQPLLREISGFDASQITKDHFARLSTTLARHCPFVGSACVMFAHADSSMHTSTLFKSLQALILSTADAIEHQLFLLNPRPAPMPLPPAIDPPKRYTQTGSLYGATKCRSRPTYPRLDEGKEGHSGEKQAVLEGGQEQQCRKFYDEYVKRQRTGGLMALWCTHCICVGFHVIPHAEGRNDVFSAIFSHWPTPPSVVVYDFACQLGPYSLRREPGFFKDTLFVVDQMHEKGHTNCSPASRLSTYMRNDPALQHIYSSAAECGNAGLGRIKKSVAYCKQEHAVALVRVFLSVWNRRRMRG</sequence>
<keyword evidence="4" id="KW-1185">Reference proteome</keyword>
<evidence type="ECO:0000259" key="2">
    <source>
        <dbReference type="Pfam" id="PF18717"/>
    </source>
</evidence>
<accession>A0AAN6G3S9</accession>
<evidence type="ECO:0000256" key="1">
    <source>
        <dbReference type="SAM" id="MobiDB-lite"/>
    </source>
</evidence>
<organism evidence="3 4">
    <name type="scientific">Tilletia horrida</name>
    <dbReference type="NCBI Taxonomy" id="155126"/>
    <lineage>
        <taxon>Eukaryota</taxon>
        <taxon>Fungi</taxon>
        <taxon>Dikarya</taxon>
        <taxon>Basidiomycota</taxon>
        <taxon>Ustilaginomycotina</taxon>
        <taxon>Exobasidiomycetes</taxon>
        <taxon>Tilletiales</taxon>
        <taxon>Tilletiaceae</taxon>
        <taxon>Tilletia</taxon>
    </lineage>
</organism>
<name>A0AAN6G3S9_9BASI</name>